<dbReference type="AlphaFoldDB" id="A0A368FG13"/>
<gene>
    <name evidence="1" type="ORF">ANCCAN_25138</name>
</gene>
<accession>A0A368FG13</accession>
<organism evidence="1 2">
    <name type="scientific">Ancylostoma caninum</name>
    <name type="common">Dog hookworm</name>
    <dbReference type="NCBI Taxonomy" id="29170"/>
    <lineage>
        <taxon>Eukaryota</taxon>
        <taxon>Metazoa</taxon>
        <taxon>Ecdysozoa</taxon>
        <taxon>Nematoda</taxon>
        <taxon>Chromadorea</taxon>
        <taxon>Rhabditida</taxon>
        <taxon>Rhabditina</taxon>
        <taxon>Rhabditomorpha</taxon>
        <taxon>Strongyloidea</taxon>
        <taxon>Ancylostomatidae</taxon>
        <taxon>Ancylostomatinae</taxon>
        <taxon>Ancylostoma</taxon>
    </lineage>
</organism>
<comment type="caution">
    <text evidence="1">The sequence shown here is derived from an EMBL/GenBank/DDBJ whole genome shotgun (WGS) entry which is preliminary data.</text>
</comment>
<keyword evidence="2" id="KW-1185">Reference proteome</keyword>
<dbReference type="OrthoDB" id="5866884at2759"/>
<protein>
    <submittedName>
        <fullName evidence="1">Uncharacterized protein</fullName>
    </submittedName>
</protein>
<dbReference type="Proteomes" id="UP000252519">
    <property type="component" value="Unassembled WGS sequence"/>
</dbReference>
<evidence type="ECO:0000313" key="1">
    <source>
        <dbReference type="EMBL" id="RCN29107.1"/>
    </source>
</evidence>
<name>A0A368FG13_ANCCA</name>
<proteinExistence type="predicted"/>
<reference evidence="1 2" key="1">
    <citation type="submission" date="2014-10" db="EMBL/GenBank/DDBJ databases">
        <title>Draft genome of the hookworm Ancylostoma caninum.</title>
        <authorList>
            <person name="Mitreva M."/>
        </authorList>
    </citation>
    <scope>NUCLEOTIDE SEQUENCE [LARGE SCALE GENOMIC DNA]</scope>
    <source>
        <strain evidence="1 2">Baltimore</strain>
    </source>
</reference>
<sequence>MDLYVRCTLEYLDTSSTKYFSGKFFVDPGEGSFTVVEYKPDGKKEEVHKFFAHEFSPLGRPPSKSTAQQFWLDFDICKQPSGRLHKRKRKLIFKTADHSQKVKDIYDELNKMFSKKPRESIIILPFS</sequence>
<dbReference type="EMBL" id="JOJR01002129">
    <property type="protein sequence ID" value="RCN29107.1"/>
    <property type="molecule type" value="Genomic_DNA"/>
</dbReference>
<evidence type="ECO:0000313" key="2">
    <source>
        <dbReference type="Proteomes" id="UP000252519"/>
    </source>
</evidence>